<dbReference type="PROSITE" id="PS00658">
    <property type="entry name" value="FORK_HEAD_2"/>
    <property type="match status" value="1"/>
</dbReference>
<keyword evidence="9 10" id="KW-0539">Nucleus</keyword>
<keyword evidence="4" id="KW-0863">Zinc-finger</keyword>
<dbReference type="PRINTS" id="PR00053">
    <property type="entry name" value="FORKHEAD"/>
</dbReference>
<reference evidence="13 14" key="1">
    <citation type="journal article" date="2017" name="PLoS Biol.">
        <title>The sea cucumber genome provides insights into morphological evolution and visceral regeneration.</title>
        <authorList>
            <person name="Zhang X."/>
            <person name="Sun L."/>
            <person name="Yuan J."/>
            <person name="Sun Y."/>
            <person name="Gao Y."/>
            <person name="Zhang L."/>
            <person name="Li S."/>
            <person name="Dai H."/>
            <person name="Hamel J.F."/>
            <person name="Liu C."/>
            <person name="Yu Y."/>
            <person name="Liu S."/>
            <person name="Lin W."/>
            <person name="Guo K."/>
            <person name="Jin S."/>
            <person name="Xu P."/>
            <person name="Storey K.B."/>
            <person name="Huan P."/>
            <person name="Zhang T."/>
            <person name="Zhou Y."/>
            <person name="Zhang J."/>
            <person name="Lin C."/>
            <person name="Li X."/>
            <person name="Xing L."/>
            <person name="Huo D."/>
            <person name="Sun M."/>
            <person name="Wang L."/>
            <person name="Mercier A."/>
            <person name="Li F."/>
            <person name="Yang H."/>
            <person name="Xiang J."/>
        </authorList>
    </citation>
    <scope>NUCLEOTIDE SEQUENCE [LARGE SCALE GENOMIC DNA]</scope>
    <source>
        <strain evidence="13">Shaxun</strain>
        <tissue evidence="13">Muscle</tissue>
    </source>
</reference>
<dbReference type="EMBL" id="MRZV01000185">
    <property type="protein sequence ID" value="PIK56188.1"/>
    <property type="molecule type" value="Genomic_DNA"/>
</dbReference>
<evidence type="ECO:0000256" key="11">
    <source>
        <dbReference type="SAM" id="MobiDB-lite"/>
    </source>
</evidence>
<name>A0A2G8L7F9_STIJA</name>
<feature type="region of interest" description="Disordered" evidence="11">
    <location>
        <begin position="544"/>
        <end position="664"/>
    </location>
</feature>
<dbReference type="STRING" id="307972.A0A2G8L7F9"/>
<dbReference type="PANTHER" id="PTHR45796:SF4">
    <property type="entry name" value="FORKHEAD BOX P, ISOFORM C"/>
    <property type="match status" value="1"/>
</dbReference>
<organism evidence="13 14">
    <name type="scientific">Stichopus japonicus</name>
    <name type="common">Sea cucumber</name>
    <dbReference type="NCBI Taxonomy" id="307972"/>
    <lineage>
        <taxon>Eukaryota</taxon>
        <taxon>Metazoa</taxon>
        <taxon>Echinodermata</taxon>
        <taxon>Eleutherozoa</taxon>
        <taxon>Echinozoa</taxon>
        <taxon>Holothuroidea</taxon>
        <taxon>Aspidochirotacea</taxon>
        <taxon>Aspidochirotida</taxon>
        <taxon>Stichopodidae</taxon>
        <taxon>Apostichopus</taxon>
    </lineage>
</organism>
<dbReference type="Proteomes" id="UP000230750">
    <property type="component" value="Unassembled WGS sequence"/>
</dbReference>
<dbReference type="Gene3D" id="1.20.5.340">
    <property type="match status" value="1"/>
</dbReference>
<dbReference type="GO" id="GO:0008270">
    <property type="term" value="F:zinc ion binding"/>
    <property type="evidence" value="ECO:0007669"/>
    <property type="project" value="UniProtKB-KW"/>
</dbReference>
<dbReference type="Gene3D" id="1.10.10.10">
    <property type="entry name" value="Winged helix-like DNA-binding domain superfamily/Winged helix DNA-binding domain"/>
    <property type="match status" value="1"/>
</dbReference>
<dbReference type="InterPro" id="IPR030456">
    <property type="entry name" value="TF_fork_head_CS_2"/>
</dbReference>
<feature type="compositionally biased region" description="Basic and acidic residues" evidence="11">
    <location>
        <begin position="630"/>
        <end position="662"/>
    </location>
</feature>
<feature type="compositionally biased region" description="Low complexity" evidence="11">
    <location>
        <begin position="504"/>
        <end position="515"/>
    </location>
</feature>
<dbReference type="OrthoDB" id="5830876at2759"/>
<evidence type="ECO:0000256" key="6">
    <source>
        <dbReference type="ARBA" id="ARBA00023015"/>
    </source>
</evidence>
<dbReference type="InterPro" id="IPR032354">
    <property type="entry name" value="FOXP-CC"/>
</dbReference>
<evidence type="ECO:0000313" key="14">
    <source>
        <dbReference type="Proteomes" id="UP000230750"/>
    </source>
</evidence>
<evidence type="ECO:0000256" key="7">
    <source>
        <dbReference type="ARBA" id="ARBA00023125"/>
    </source>
</evidence>
<dbReference type="InterPro" id="IPR036388">
    <property type="entry name" value="WH-like_DNA-bd_sf"/>
</dbReference>
<evidence type="ECO:0000256" key="9">
    <source>
        <dbReference type="ARBA" id="ARBA00023242"/>
    </source>
</evidence>
<keyword evidence="2" id="KW-0678">Repressor</keyword>
<keyword evidence="7 10" id="KW-0238">DNA-binding</keyword>
<dbReference type="PROSITE" id="PS50039">
    <property type="entry name" value="FORK_HEAD_3"/>
    <property type="match status" value="1"/>
</dbReference>
<dbReference type="FunFam" id="1.10.10.10:FF:000010">
    <property type="entry name" value="Forkhead box P2 isoform B"/>
    <property type="match status" value="1"/>
</dbReference>
<evidence type="ECO:0000256" key="2">
    <source>
        <dbReference type="ARBA" id="ARBA00022491"/>
    </source>
</evidence>
<feature type="compositionally biased region" description="Basic and acidic residues" evidence="11">
    <location>
        <begin position="292"/>
        <end position="302"/>
    </location>
</feature>
<dbReference type="CDD" id="cd20065">
    <property type="entry name" value="FH_FOXP2"/>
    <property type="match status" value="1"/>
</dbReference>
<dbReference type="AlphaFoldDB" id="A0A2G8L7F9"/>
<dbReference type="SUPFAM" id="SSF46785">
    <property type="entry name" value="Winged helix' DNA-binding domain"/>
    <property type="match status" value="1"/>
</dbReference>
<feature type="region of interest" description="Disordered" evidence="11">
    <location>
        <begin position="1"/>
        <end position="23"/>
    </location>
</feature>
<keyword evidence="5" id="KW-0862">Zinc</keyword>
<feature type="domain" description="Fork-head" evidence="12">
    <location>
        <begin position="409"/>
        <end position="482"/>
    </location>
</feature>
<feature type="region of interest" description="Disordered" evidence="11">
    <location>
        <begin position="710"/>
        <end position="739"/>
    </location>
</feature>
<dbReference type="Pfam" id="PF00250">
    <property type="entry name" value="Forkhead"/>
    <property type="match status" value="1"/>
</dbReference>
<feature type="DNA-binding region" description="Fork-head" evidence="10">
    <location>
        <begin position="409"/>
        <end position="482"/>
    </location>
</feature>
<dbReference type="InterPro" id="IPR001766">
    <property type="entry name" value="Fork_head_dom"/>
</dbReference>
<dbReference type="PANTHER" id="PTHR45796">
    <property type="entry name" value="FORKHEAD BOX P, ISOFORM C"/>
    <property type="match status" value="1"/>
</dbReference>
<feature type="compositionally biased region" description="Basic and acidic residues" evidence="11">
    <location>
        <begin position="600"/>
        <end position="618"/>
    </location>
</feature>
<dbReference type="GO" id="GO:0001227">
    <property type="term" value="F:DNA-binding transcription repressor activity, RNA polymerase II-specific"/>
    <property type="evidence" value="ECO:0007669"/>
    <property type="project" value="TreeGrafter"/>
</dbReference>
<dbReference type="GO" id="GO:0005634">
    <property type="term" value="C:nucleus"/>
    <property type="evidence" value="ECO:0007669"/>
    <property type="project" value="UniProtKB-SubCell"/>
</dbReference>
<evidence type="ECO:0000256" key="8">
    <source>
        <dbReference type="ARBA" id="ARBA00023163"/>
    </source>
</evidence>
<protein>
    <submittedName>
        <fullName evidence="13">Forkhead transcription factor P</fullName>
    </submittedName>
</protein>
<evidence type="ECO:0000256" key="5">
    <source>
        <dbReference type="ARBA" id="ARBA00022833"/>
    </source>
</evidence>
<dbReference type="InterPro" id="IPR050998">
    <property type="entry name" value="FOXP"/>
</dbReference>
<dbReference type="GO" id="GO:0000978">
    <property type="term" value="F:RNA polymerase II cis-regulatory region sequence-specific DNA binding"/>
    <property type="evidence" value="ECO:0007669"/>
    <property type="project" value="TreeGrafter"/>
</dbReference>
<comment type="caution">
    <text evidence="13">The sequence shown here is derived from an EMBL/GenBank/DDBJ whole genome shotgun (WGS) entry which is preliminary data.</text>
</comment>
<evidence type="ECO:0000256" key="10">
    <source>
        <dbReference type="PROSITE-ProRule" id="PRU00089"/>
    </source>
</evidence>
<proteinExistence type="predicted"/>
<evidence type="ECO:0000313" key="13">
    <source>
        <dbReference type="EMBL" id="PIK56188.1"/>
    </source>
</evidence>
<dbReference type="Pfam" id="PF16159">
    <property type="entry name" value="FOXP-CC"/>
    <property type="match status" value="1"/>
</dbReference>
<dbReference type="FunFam" id="1.20.5.340:FF:000005">
    <property type="entry name" value="Forkhead box P1, isoform CRA_f"/>
    <property type="match status" value="1"/>
</dbReference>
<evidence type="ECO:0000256" key="4">
    <source>
        <dbReference type="ARBA" id="ARBA00022771"/>
    </source>
</evidence>
<gene>
    <name evidence="13" type="ORF">BSL78_06927</name>
</gene>
<keyword evidence="14" id="KW-1185">Reference proteome</keyword>
<feature type="region of interest" description="Disordered" evidence="11">
    <location>
        <begin position="490"/>
        <end position="518"/>
    </location>
</feature>
<keyword evidence="8" id="KW-0804">Transcription</keyword>
<feature type="non-terminal residue" evidence="13">
    <location>
        <position position="1"/>
    </location>
</feature>
<evidence type="ECO:0000256" key="1">
    <source>
        <dbReference type="ARBA" id="ARBA00004123"/>
    </source>
</evidence>
<keyword evidence="6" id="KW-0805">Transcription regulation</keyword>
<sequence length="857" mass="95583">RRERSPHRPPADKSLPPTLQGPQPFVMPQQALTPQQMQALLQGQVLSPEQLQQLIVHQQSFLSQHRKLQEHATIVQQMQAAAAINAASGEAAKVSASKMQHQQHLQSLAMQQAHIMQSLHSQQQAGQLIMPPGMSHLSQGMSAAELQALWKEVATTSHEDGKSTTTSYVSSPGVTSLSGHPRPALLNGMHEGVLMHPGYLLAPHGLLLSGEEAAFTATTHPLYAHGMCKWPGCETVCEDFLSFLKHLNTEHTLDDRSTAQARVQMQVVNQLEIQLTKERDRLAAMMAHLHMRPSESKHDRATSKQISQKPPESSPPPPSSKSIPSLPLSSSILHCSSPSPQVTSSPVSLSFPVSVSPLSQEHIPTSHHVTPGGPIRRRTSEKYGLSLSAGKTSQEIHHNAEFYKNTDVRPPFTYAALIRQAILDSPDRQLTLNEIYNWFTRVFAYFRRNAATWKNAVRHNLSLHKCFVRCENVKGAVWTVDEVEFMKRRPQRLGSLTTPPSTPNTPTTPNNKNHPSMMGDEPLNLEMPSITSMANLHGVFPMPKESESFTGSPRSSYADKVSCLPQSRPSQDGGVMEGQCSPMNLEARPEHHSINNVVGDEPREGVHPREEVNGDVDHPPPPSPSPAGARMEDGPQDPNKEDGPVEGREAEERKEDREDMMERPTQVKLCMRLAPSEDAFIPPPASLHQDIVHYKDSLDCQIAETPKKVSHFRHQSDGDYASQTNGNLPEEEEEEEDEVYHRQDVRHNGHIMADDYEEQLQYRHKTASSEAAVRYHHPDMNGDIEGVHHESEARMRSKYHNNQEDMVNESEAMRSSRALVPFLLILRLLLICLNQSIDLFSYVKEVFSLKHGGHGDM</sequence>
<dbReference type="SMART" id="SM00339">
    <property type="entry name" value="FH"/>
    <property type="match status" value="1"/>
</dbReference>
<evidence type="ECO:0000259" key="12">
    <source>
        <dbReference type="PROSITE" id="PS50039"/>
    </source>
</evidence>
<comment type="subcellular location">
    <subcellularLocation>
        <location evidence="1 10">Nucleus</location>
    </subcellularLocation>
</comment>
<dbReference type="InterPro" id="IPR036390">
    <property type="entry name" value="WH_DNA-bd_sf"/>
</dbReference>
<keyword evidence="3" id="KW-0479">Metal-binding</keyword>
<feature type="compositionally biased region" description="Acidic residues" evidence="11">
    <location>
        <begin position="729"/>
        <end position="738"/>
    </location>
</feature>
<feature type="region of interest" description="Disordered" evidence="11">
    <location>
        <begin position="290"/>
        <end position="339"/>
    </location>
</feature>
<accession>A0A2G8L7F9</accession>
<feature type="compositionally biased region" description="Low complexity" evidence="11">
    <location>
        <begin position="320"/>
        <end position="339"/>
    </location>
</feature>
<dbReference type="InterPro" id="IPR047412">
    <property type="entry name" value="FH_FOXP1_P2"/>
</dbReference>
<evidence type="ECO:0000256" key="3">
    <source>
        <dbReference type="ARBA" id="ARBA00022723"/>
    </source>
</evidence>